<protein>
    <submittedName>
        <fullName evidence="1">Uncharacterized protein</fullName>
    </submittedName>
</protein>
<dbReference type="EMBL" id="FCQH01000022">
    <property type="protein sequence ID" value="CVL08125.1"/>
    <property type="molecule type" value="Genomic_DNA"/>
</dbReference>
<sequence>MSAASRTVVCDDSMSQATQEHKHQFPITLTTLTTRASAYLKDRGKELSQVIKSLDKGYLNQEIDGIHCARTARFACNVFRAAAKDIHAQEEHMALARNEAGLPKRPVRSKIKGRPPEEAQALKEYIDEKNEAWMKETVALWRALKVQRTLSYWSCRMTPRRIMCVAKRFC</sequence>
<dbReference type="GeneID" id="65093460"/>
<dbReference type="RefSeq" id="XP_041690913.1">
    <property type="nucleotide sequence ID" value="XM_041825543.1"/>
</dbReference>
<accession>A0A1L7UJ99</accession>
<dbReference type="AlphaFoldDB" id="A0A1L7UJ99"/>
<gene>
    <name evidence="1" type="ORF">FMAN_14211</name>
</gene>
<evidence type="ECO:0000313" key="1">
    <source>
        <dbReference type="EMBL" id="CVL08125.1"/>
    </source>
</evidence>
<comment type="caution">
    <text evidence="1">The sequence shown here is derived from an EMBL/GenBank/DDBJ whole genome shotgun (WGS) entry which is preliminary data.</text>
</comment>
<keyword evidence="2" id="KW-1185">Reference proteome</keyword>
<dbReference type="VEuPathDB" id="FungiDB:FMAN_14211"/>
<dbReference type="Proteomes" id="UP000184255">
    <property type="component" value="Unassembled WGS sequence"/>
</dbReference>
<proteinExistence type="predicted"/>
<evidence type="ECO:0000313" key="2">
    <source>
        <dbReference type="Proteomes" id="UP000184255"/>
    </source>
</evidence>
<name>A0A1L7UJ99_FUSMA</name>
<organism evidence="1 2">
    <name type="scientific">Fusarium mangiferae</name>
    <name type="common">Mango malformation disease fungus</name>
    <dbReference type="NCBI Taxonomy" id="192010"/>
    <lineage>
        <taxon>Eukaryota</taxon>
        <taxon>Fungi</taxon>
        <taxon>Dikarya</taxon>
        <taxon>Ascomycota</taxon>
        <taxon>Pezizomycotina</taxon>
        <taxon>Sordariomycetes</taxon>
        <taxon>Hypocreomycetidae</taxon>
        <taxon>Hypocreales</taxon>
        <taxon>Nectriaceae</taxon>
        <taxon>Fusarium</taxon>
        <taxon>Fusarium fujikuroi species complex</taxon>
    </lineage>
</organism>
<reference evidence="2" key="1">
    <citation type="journal article" date="2016" name="Genome Biol. Evol.">
        <title>Comparative 'omics' of the Fusarium fujikuroi species complex highlights differences in genetic potential and metabolite synthesis.</title>
        <authorList>
            <person name="Niehaus E.-M."/>
            <person name="Muensterkoetter M."/>
            <person name="Proctor R.H."/>
            <person name="Brown D.W."/>
            <person name="Sharon A."/>
            <person name="Idan Y."/>
            <person name="Oren-Young L."/>
            <person name="Sieber C.M."/>
            <person name="Novak O."/>
            <person name="Pencik A."/>
            <person name="Tarkowska D."/>
            <person name="Hromadova K."/>
            <person name="Freeman S."/>
            <person name="Maymon M."/>
            <person name="Elazar M."/>
            <person name="Youssef S.A."/>
            <person name="El-Shabrawy E.S.M."/>
            <person name="Shalaby A.B.A."/>
            <person name="Houterman P."/>
            <person name="Brock N.L."/>
            <person name="Burkhardt I."/>
            <person name="Tsavkelova E.A."/>
            <person name="Dickschat J.S."/>
            <person name="Galuszka P."/>
            <person name="Gueldener U."/>
            <person name="Tudzynski B."/>
        </authorList>
    </citation>
    <scope>NUCLEOTIDE SEQUENCE [LARGE SCALE GENOMIC DNA]</scope>
    <source>
        <strain evidence="2">MRC7560</strain>
    </source>
</reference>